<keyword evidence="1" id="KW-0378">Hydrolase</keyword>
<gene>
    <name evidence="1" type="ORF">LOK49_LG01G01079</name>
</gene>
<reference evidence="1 2" key="1">
    <citation type="journal article" date="2022" name="Plant J.">
        <title>Chromosome-level genome of Camellia lanceoleosa provides a valuable resource for understanding genome evolution and self-incompatibility.</title>
        <authorList>
            <person name="Gong W."/>
            <person name="Xiao S."/>
            <person name="Wang L."/>
            <person name="Liao Z."/>
            <person name="Chang Y."/>
            <person name="Mo W."/>
            <person name="Hu G."/>
            <person name="Li W."/>
            <person name="Zhao G."/>
            <person name="Zhu H."/>
            <person name="Hu X."/>
            <person name="Ji K."/>
            <person name="Xiang X."/>
            <person name="Song Q."/>
            <person name="Yuan D."/>
            <person name="Jin S."/>
            <person name="Zhang L."/>
        </authorList>
    </citation>
    <scope>NUCLEOTIDE SEQUENCE [LARGE SCALE GENOMIC DNA]</scope>
    <source>
        <strain evidence="1">SQ_2022a</strain>
    </source>
</reference>
<dbReference type="Proteomes" id="UP001060215">
    <property type="component" value="Chromosome 1"/>
</dbReference>
<accession>A0ACC0IUU2</accession>
<comment type="caution">
    <text evidence="1">The sequence shown here is derived from an EMBL/GenBank/DDBJ whole genome shotgun (WGS) entry which is preliminary data.</text>
</comment>
<name>A0ACC0IUU2_9ERIC</name>
<dbReference type="EMBL" id="CM045758">
    <property type="protein sequence ID" value="KAI8029137.1"/>
    <property type="molecule type" value="Genomic_DNA"/>
</dbReference>
<proteinExistence type="predicted"/>
<sequence>MVYPLVKRNFKPILTKEAEKVISIYYQLQRRSATQNAARTTVRMLESLIRLAQAHARLMFRNEVTRLDASTAILCIESSMTALAIVDSVGNALHSNFTDNPNQESIKQEKLILGMLSRIDEFSNIYSRINQ</sequence>
<keyword evidence="1" id="KW-0347">Helicase</keyword>
<evidence type="ECO:0000313" key="1">
    <source>
        <dbReference type="EMBL" id="KAI8029137.1"/>
    </source>
</evidence>
<keyword evidence="1" id="KW-0067">ATP-binding</keyword>
<organism evidence="1 2">
    <name type="scientific">Camellia lanceoleosa</name>
    <dbReference type="NCBI Taxonomy" id="1840588"/>
    <lineage>
        <taxon>Eukaryota</taxon>
        <taxon>Viridiplantae</taxon>
        <taxon>Streptophyta</taxon>
        <taxon>Embryophyta</taxon>
        <taxon>Tracheophyta</taxon>
        <taxon>Spermatophyta</taxon>
        <taxon>Magnoliopsida</taxon>
        <taxon>eudicotyledons</taxon>
        <taxon>Gunneridae</taxon>
        <taxon>Pentapetalae</taxon>
        <taxon>asterids</taxon>
        <taxon>Ericales</taxon>
        <taxon>Theaceae</taxon>
        <taxon>Camellia</taxon>
    </lineage>
</organism>
<keyword evidence="2" id="KW-1185">Reference proteome</keyword>
<protein>
    <submittedName>
        <fullName evidence="1">DNA helicase MCM9</fullName>
    </submittedName>
</protein>
<evidence type="ECO:0000313" key="2">
    <source>
        <dbReference type="Proteomes" id="UP001060215"/>
    </source>
</evidence>
<keyword evidence="1" id="KW-0547">Nucleotide-binding</keyword>